<organism evidence="2 3">
    <name type="scientific">Streptomyces violarus</name>
    <dbReference type="NCBI Taxonomy" id="67380"/>
    <lineage>
        <taxon>Bacteria</taxon>
        <taxon>Bacillati</taxon>
        <taxon>Actinomycetota</taxon>
        <taxon>Actinomycetes</taxon>
        <taxon>Kitasatosporales</taxon>
        <taxon>Streptomycetaceae</taxon>
        <taxon>Streptomyces</taxon>
    </lineage>
</organism>
<dbReference type="RefSeq" id="WP_184599044.1">
    <property type="nucleotide sequence ID" value="NZ_BMUP01000002.1"/>
</dbReference>
<proteinExistence type="predicted"/>
<comment type="caution">
    <text evidence="2">The sequence shown here is derived from an EMBL/GenBank/DDBJ whole genome shotgun (WGS) entry which is preliminary data.</text>
</comment>
<evidence type="ECO:0000256" key="1">
    <source>
        <dbReference type="SAM" id="MobiDB-lite"/>
    </source>
</evidence>
<evidence type="ECO:0000313" key="2">
    <source>
        <dbReference type="EMBL" id="MBB3080927.1"/>
    </source>
</evidence>
<accession>A0A7W5F5I8</accession>
<gene>
    <name evidence="2" type="ORF">FHS41_007481</name>
</gene>
<feature type="compositionally biased region" description="Basic and acidic residues" evidence="1">
    <location>
        <begin position="57"/>
        <end position="75"/>
    </location>
</feature>
<dbReference type="AlphaFoldDB" id="A0A7W5F5I8"/>
<reference evidence="2 3" key="1">
    <citation type="submission" date="2020-08" db="EMBL/GenBank/DDBJ databases">
        <title>Genomic Encyclopedia of Type Strains, Phase III (KMG-III): the genomes of soil and plant-associated and newly described type strains.</title>
        <authorList>
            <person name="Whitman W."/>
        </authorList>
    </citation>
    <scope>NUCLEOTIDE SEQUENCE [LARGE SCALE GENOMIC DNA]</scope>
    <source>
        <strain evidence="2 3">CECT 3237</strain>
    </source>
</reference>
<protein>
    <submittedName>
        <fullName evidence="2">Uncharacterized protein</fullName>
    </submittedName>
</protein>
<name>A0A7W5F5I8_9ACTN</name>
<feature type="region of interest" description="Disordered" evidence="1">
    <location>
        <begin position="49"/>
        <end position="76"/>
    </location>
</feature>
<dbReference type="Proteomes" id="UP000572907">
    <property type="component" value="Unassembled WGS sequence"/>
</dbReference>
<feature type="region of interest" description="Disordered" evidence="1">
    <location>
        <begin position="105"/>
        <end position="131"/>
    </location>
</feature>
<dbReference type="EMBL" id="JACHXE010000010">
    <property type="protein sequence ID" value="MBB3080927.1"/>
    <property type="molecule type" value="Genomic_DNA"/>
</dbReference>
<sequence length="131" mass="13791">MNVPKDEPMNNLAGTDDDFDALLDASRLGAPHVLAVTGDIPAAARRRMALAARRQQRTLDDTASRKETPQHDKTGHVIAAGFDPLSTTQDTAAVDLPVLDAGSSRAVSRTMVPVQRSTVGDSALATSGDRS</sequence>
<evidence type="ECO:0000313" key="3">
    <source>
        <dbReference type="Proteomes" id="UP000572907"/>
    </source>
</evidence>
<keyword evidence="3" id="KW-1185">Reference proteome</keyword>